<organism evidence="1">
    <name type="scientific">Arundo donax</name>
    <name type="common">Giant reed</name>
    <name type="synonym">Donax arundinaceus</name>
    <dbReference type="NCBI Taxonomy" id="35708"/>
    <lineage>
        <taxon>Eukaryota</taxon>
        <taxon>Viridiplantae</taxon>
        <taxon>Streptophyta</taxon>
        <taxon>Embryophyta</taxon>
        <taxon>Tracheophyta</taxon>
        <taxon>Spermatophyta</taxon>
        <taxon>Magnoliopsida</taxon>
        <taxon>Liliopsida</taxon>
        <taxon>Poales</taxon>
        <taxon>Poaceae</taxon>
        <taxon>PACMAD clade</taxon>
        <taxon>Arundinoideae</taxon>
        <taxon>Arundineae</taxon>
        <taxon>Arundo</taxon>
    </lineage>
</organism>
<accession>A0A0A9EYC2</accession>
<dbReference type="EMBL" id="GBRH01195005">
    <property type="protein sequence ID" value="JAE02891.1"/>
    <property type="molecule type" value="Transcribed_RNA"/>
</dbReference>
<protein>
    <submittedName>
        <fullName evidence="1">Uncharacterized protein</fullName>
    </submittedName>
</protein>
<reference evidence="1" key="2">
    <citation type="journal article" date="2015" name="Data Brief">
        <title>Shoot transcriptome of the giant reed, Arundo donax.</title>
        <authorList>
            <person name="Barrero R.A."/>
            <person name="Guerrero F.D."/>
            <person name="Moolhuijzen P."/>
            <person name="Goolsby J.A."/>
            <person name="Tidwell J."/>
            <person name="Bellgard S.E."/>
            <person name="Bellgard M.I."/>
        </authorList>
    </citation>
    <scope>NUCLEOTIDE SEQUENCE</scope>
    <source>
        <tissue evidence="1">Shoot tissue taken approximately 20 cm above the soil surface</tissue>
    </source>
</reference>
<sequence length="96" mass="10901">MYFVPPRKRPVGARVPGSSKSFIMAAISSGLYCSMQQETCEYKNLVTDQAGEGNLSHYAHYNVIWWNNRAILPEHHTTQPYDDAMVKQTVKPKVSQ</sequence>
<name>A0A0A9EYC2_ARUDO</name>
<reference evidence="1" key="1">
    <citation type="submission" date="2014-09" db="EMBL/GenBank/DDBJ databases">
        <authorList>
            <person name="Magalhaes I.L.F."/>
            <person name="Oliveira U."/>
            <person name="Santos F.R."/>
            <person name="Vidigal T.H.D.A."/>
            <person name="Brescovit A.D."/>
            <person name="Santos A.J."/>
        </authorList>
    </citation>
    <scope>NUCLEOTIDE SEQUENCE</scope>
    <source>
        <tissue evidence="1">Shoot tissue taken approximately 20 cm above the soil surface</tissue>
    </source>
</reference>
<evidence type="ECO:0000313" key="1">
    <source>
        <dbReference type="EMBL" id="JAE02891.1"/>
    </source>
</evidence>
<proteinExistence type="predicted"/>
<dbReference type="AlphaFoldDB" id="A0A0A9EYC2"/>